<evidence type="ECO:0000313" key="3">
    <source>
        <dbReference type="Proteomes" id="UP000243547"/>
    </source>
</evidence>
<dbReference type="STRING" id="1120989.SAMN02745227_01704"/>
<dbReference type="Proteomes" id="UP000243547">
    <property type="component" value="Unassembled WGS sequence"/>
</dbReference>
<dbReference type="RefSeq" id="WP_072907932.1">
    <property type="nucleotide sequence ID" value="NZ_FRAI01000019.1"/>
</dbReference>
<organism evidence="2 3">
    <name type="scientific">Anaerobranca californiensis DSM 14826</name>
    <dbReference type="NCBI Taxonomy" id="1120989"/>
    <lineage>
        <taxon>Bacteria</taxon>
        <taxon>Bacillati</taxon>
        <taxon>Bacillota</taxon>
        <taxon>Clostridia</taxon>
        <taxon>Eubacteriales</taxon>
        <taxon>Proteinivoracaceae</taxon>
        <taxon>Anaerobranca</taxon>
    </lineage>
</organism>
<protein>
    <submittedName>
        <fullName evidence="2">Uncharacterized protein</fullName>
    </submittedName>
</protein>
<feature type="transmembrane region" description="Helical" evidence="1">
    <location>
        <begin position="100"/>
        <end position="125"/>
    </location>
</feature>
<name>A0A1M6QAY4_9FIRM</name>
<accession>A0A1M6QAY4</accession>
<reference evidence="3" key="1">
    <citation type="submission" date="2016-11" db="EMBL/GenBank/DDBJ databases">
        <authorList>
            <person name="Varghese N."/>
            <person name="Submissions S."/>
        </authorList>
    </citation>
    <scope>NUCLEOTIDE SEQUENCE [LARGE SCALE GENOMIC DNA]</scope>
    <source>
        <strain evidence="3">DSM 14826</strain>
    </source>
</reference>
<gene>
    <name evidence="2" type="ORF">SAMN02745227_01704</name>
</gene>
<keyword evidence="1" id="KW-0812">Transmembrane</keyword>
<keyword evidence="1" id="KW-0472">Membrane</keyword>
<evidence type="ECO:0000313" key="2">
    <source>
        <dbReference type="EMBL" id="SHK17341.1"/>
    </source>
</evidence>
<dbReference type="EMBL" id="FRAI01000019">
    <property type="protein sequence ID" value="SHK17341.1"/>
    <property type="molecule type" value="Genomic_DNA"/>
</dbReference>
<evidence type="ECO:0000256" key="1">
    <source>
        <dbReference type="SAM" id="Phobius"/>
    </source>
</evidence>
<sequence>MLEILIVSLVAGILTFYINHYLSKGPVFASATVALISGLILPKVFDNGTMLAVVATCASYAGMSAKTRMTNFIEMGLASLLSGFVFYISQNALVGHGGRLGTIAAISVITVWGAKQLLVLVQGYLKKSETLELNKQAN</sequence>
<keyword evidence="3" id="KW-1185">Reference proteome</keyword>
<feature type="transmembrane region" description="Helical" evidence="1">
    <location>
        <begin position="75"/>
        <end position="94"/>
    </location>
</feature>
<dbReference type="AlphaFoldDB" id="A0A1M6QAY4"/>
<keyword evidence="1" id="KW-1133">Transmembrane helix</keyword>
<proteinExistence type="predicted"/>
<dbReference type="OrthoDB" id="1954818at2"/>